<evidence type="ECO:0000256" key="1">
    <source>
        <dbReference type="SAM" id="MobiDB-lite"/>
    </source>
</evidence>
<dbReference type="Proteomes" id="UP000829354">
    <property type="component" value="Chromosome I"/>
</dbReference>
<keyword evidence="3" id="KW-1185">Reference proteome</keyword>
<feature type="region of interest" description="Disordered" evidence="1">
    <location>
        <begin position="57"/>
        <end position="76"/>
    </location>
</feature>
<organism evidence="2 3">
    <name type="scientific">Caenorhabditis briggsae</name>
    <dbReference type="NCBI Taxonomy" id="6238"/>
    <lineage>
        <taxon>Eukaryota</taxon>
        <taxon>Metazoa</taxon>
        <taxon>Ecdysozoa</taxon>
        <taxon>Nematoda</taxon>
        <taxon>Chromadorea</taxon>
        <taxon>Rhabditida</taxon>
        <taxon>Rhabditina</taxon>
        <taxon>Rhabditomorpha</taxon>
        <taxon>Rhabditoidea</taxon>
        <taxon>Rhabditidae</taxon>
        <taxon>Peloderinae</taxon>
        <taxon>Caenorhabditis</taxon>
    </lineage>
</organism>
<name>A0AAE9E416_CAEBR</name>
<gene>
    <name evidence="2" type="ORF">L5515_000945</name>
</gene>
<proteinExistence type="predicted"/>
<reference evidence="2 3" key="1">
    <citation type="submission" date="2022-04" db="EMBL/GenBank/DDBJ databases">
        <title>Chromosome-level reference genomes for two strains of Caenorhabditis briggsae: an improved platform for comparative genomics.</title>
        <authorList>
            <person name="Stevens L."/>
            <person name="Andersen E."/>
        </authorList>
    </citation>
    <scope>NUCLEOTIDE SEQUENCE [LARGE SCALE GENOMIC DNA]</scope>
    <source>
        <strain evidence="2">VX34</strain>
        <tissue evidence="2">Whole-organism</tissue>
    </source>
</reference>
<evidence type="ECO:0000313" key="3">
    <source>
        <dbReference type="Proteomes" id="UP000829354"/>
    </source>
</evidence>
<accession>A0AAE9E416</accession>
<evidence type="ECO:0000313" key="2">
    <source>
        <dbReference type="EMBL" id="UMM11898.1"/>
    </source>
</evidence>
<sequence length="76" mass="9357">MICVRLRTKRFPVNRNIQEEIMEFIKKKLLDSIELQQFLVSREIDFHEKYIDSLANRDDHRNYNNHNDLEEHGRNE</sequence>
<dbReference type="AlphaFoldDB" id="A0AAE9E416"/>
<dbReference type="EMBL" id="CP092620">
    <property type="protein sequence ID" value="UMM11898.1"/>
    <property type="molecule type" value="Genomic_DNA"/>
</dbReference>
<protein>
    <submittedName>
        <fullName evidence="2">Uncharacterized protein</fullName>
    </submittedName>
</protein>